<dbReference type="PATRIC" id="fig|568816.4.peg.446"/>
<keyword evidence="1" id="KW-0812">Transmembrane</keyword>
<dbReference type="InParanoid" id="G4Q902"/>
<name>G4Q902_ACIIR</name>
<dbReference type="STRING" id="568816.Acin_0458"/>
<evidence type="ECO:0000256" key="1">
    <source>
        <dbReference type="SAM" id="Phobius"/>
    </source>
</evidence>
<dbReference type="EMBL" id="CP003058">
    <property type="protein sequence ID" value="AEQ21700.1"/>
    <property type="molecule type" value="Genomic_DNA"/>
</dbReference>
<evidence type="ECO:0000313" key="3">
    <source>
        <dbReference type="Proteomes" id="UP000007093"/>
    </source>
</evidence>
<evidence type="ECO:0000313" key="2">
    <source>
        <dbReference type="EMBL" id="AEQ21700.1"/>
    </source>
</evidence>
<proteinExistence type="predicted"/>
<dbReference type="AlphaFoldDB" id="G4Q902"/>
<protein>
    <recommendedName>
        <fullName evidence="4">DUF1275 domain-containing protein</fullName>
    </recommendedName>
</protein>
<accession>G4Q902</accession>
<dbReference type="Proteomes" id="UP000007093">
    <property type="component" value="Chromosome"/>
</dbReference>
<dbReference type="PANTHER" id="PTHR37314">
    <property type="entry name" value="SLR0142 PROTEIN"/>
    <property type="match status" value="1"/>
</dbReference>
<dbReference type="eggNOG" id="COG3619">
    <property type="taxonomic scope" value="Bacteria"/>
</dbReference>
<evidence type="ECO:0008006" key="4">
    <source>
        <dbReference type="Google" id="ProtNLM"/>
    </source>
</evidence>
<organism evidence="2 3">
    <name type="scientific">Acidaminococcus intestini (strain RyC-MR95)</name>
    <dbReference type="NCBI Taxonomy" id="568816"/>
    <lineage>
        <taxon>Bacteria</taxon>
        <taxon>Bacillati</taxon>
        <taxon>Bacillota</taxon>
        <taxon>Negativicutes</taxon>
        <taxon>Acidaminococcales</taxon>
        <taxon>Acidaminococcaceae</taxon>
        <taxon>Acidaminococcus</taxon>
    </lineage>
</organism>
<dbReference type="KEGG" id="ain:Acin_0458"/>
<keyword evidence="3" id="KW-1185">Reference proteome</keyword>
<feature type="transmembrane region" description="Helical" evidence="1">
    <location>
        <begin position="187"/>
        <end position="208"/>
    </location>
</feature>
<keyword evidence="1" id="KW-0472">Membrane</keyword>
<feature type="transmembrane region" description="Helical" evidence="1">
    <location>
        <begin position="27"/>
        <end position="46"/>
    </location>
</feature>
<feature type="transmembrane region" description="Helical" evidence="1">
    <location>
        <begin position="214"/>
        <end position="230"/>
    </location>
</feature>
<keyword evidence="1" id="KW-1133">Transmembrane helix</keyword>
<reference evidence="2 3" key="1">
    <citation type="journal article" date="2011" name="J. Bacteriol.">
        <title>Complete genome sequence of Acidaminococcus intestini RYC-MR95, a Gram-negative bacterium from the phylum Firmicutes.</title>
        <authorList>
            <person name="D'Auria G."/>
            <person name="Galan J.C."/>
            <person name="Rodriguez-Alcayna M."/>
            <person name="Moya A."/>
            <person name="Baquero F."/>
            <person name="Latorre A."/>
        </authorList>
    </citation>
    <scope>NUCLEOTIDE SEQUENCE [LARGE SCALE GENOMIC DNA]</scope>
    <source>
        <strain evidence="2 3">RyC-MR95</strain>
    </source>
</reference>
<sequence length="232" mass="25439">MDMMASTISKAASGRGSLSIRLRRDSYPLLFIMTSVGGFCASYSFLARGGVFAFAQTGNIIYSGHVMASGHFLGVLTFLFPILSYMLGLFLSQQLRDRQADLVTFEKIILLFQSLLMTLSALMPDSFAATRLVLCLLGLSSGLQMQTFHRVEGHEYTSIMVMGNMKRTVEAFSAYLKDHETGSLKKALLYIFINSIFCLGSAWGFAITKAMGDSAIIVPALFLLFGALTLKE</sequence>
<dbReference type="HOGENOM" id="CLU_079303_0_0_9"/>
<dbReference type="Pfam" id="PF06912">
    <property type="entry name" value="DUF1275"/>
    <property type="match status" value="1"/>
</dbReference>
<feature type="transmembrane region" description="Helical" evidence="1">
    <location>
        <begin position="66"/>
        <end position="91"/>
    </location>
</feature>
<dbReference type="InterPro" id="IPR010699">
    <property type="entry name" value="DUF1275"/>
</dbReference>
<dbReference type="PANTHER" id="PTHR37314:SF4">
    <property type="entry name" value="UPF0700 TRANSMEMBRANE PROTEIN YOAK"/>
    <property type="match status" value="1"/>
</dbReference>
<gene>
    <name evidence="2" type="ordered locus">Acin_0458</name>
</gene>